<sequence>MSVSASTSLIGAELRRWRERRALSQLALSARADVSTRHVSYLENGRSYPTPEMILRLADALDIPEDEQNRLLLAAGFAPRHPERRLVAENLPSVMASLRTLVDAYAPYPALLLDDRWDIIDANHAAGLLLAHCESSLLEPPVNAIRLVLHPEGLAPRIRNIETLRNHLVHQLEQRIRRRGDDRFLRSLHTEITSSSRIDAVTAKPADPAILLELETDIGLLRMFSVASQIEGPTDVTIDSLHLETFMPADEDTRLRLFQHGAE</sequence>
<evidence type="ECO:0000313" key="2">
    <source>
        <dbReference type="EMBL" id="MBB5743122.1"/>
    </source>
</evidence>
<dbReference type="EMBL" id="JACHMU010000001">
    <property type="protein sequence ID" value="MBB5743122.1"/>
    <property type="molecule type" value="Genomic_DNA"/>
</dbReference>
<dbReference type="PANTHER" id="PTHR35010:SF4">
    <property type="entry name" value="BLL5781 PROTEIN"/>
    <property type="match status" value="1"/>
</dbReference>
<dbReference type="PANTHER" id="PTHR35010">
    <property type="entry name" value="BLL4672 PROTEIN-RELATED"/>
    <property type="match status" value="1"/>
</dbReference>
<protein>
    <submittedName>
        <fullName evidence="2">Transcriptional regulator with XRE-family HTH domain</fullName>
    </submittedName>
</protein>
<proteinExistence type="predicted"/>
<dbReference type="Pfam" id="PF17765">
    <property type="entry name" value="MLTR_LBD"/>
    <property type="match status" value="1"/>
</dbReference>
<dbReference type="SUPFAM" id="SSF47413">
    <property type="entry name" value="lambda repressor-like DNA-binding domains"/>
    <property type="match status" value="1"/>
</dbReference>
<dbReference type="Gene3D" id="3.30.450.180">
    <property type="match status" value="1"/>
</dbReference>
<keyword evidence="3" id="KW-1185">Reference proteome</keyword>
<dbReference type="CDD" id="cd00093">
    <property type="entry name" value="HTH_XRE"/>
    <property type="match status" value="1"/>
</dbReference>
<dbReference type="Pfam" id="PF13560">
    <property type="entry name" value="HTH_31"/>
    <property type="match status" value="1"/>
</dbReference>
<dbReference type="InterPro" id="IPR041413">
    <property type="entry name" value="MLTR_LBD"/>
</dbReference>
<organism evidence="2 3">
    <name type="scientific">Microbacterium ginsengiterrae</name>
    <dbReference type="NCBI Taxonomy" id="546115"/>
    <lineage>
        <taxon>Bacteria</taxon>
        <taxon>Bacillati</taxon>
        <taxon>Actinomycetota</taxon>
        <taxon>Actinomycetes</taxon>
        <taxon>Micrococcales</taxon>
        <taxon>Microbacteriaceae</taxon>
        <taxon>Microbacterium</taxon>
    </lineage>
</organism>
<evidence type="ECO:0000313" key="3">
    <source>
        <dbReference type="Proteomes" id="UP000517712"/>
    </source>
</evidence>
<dbReference type="Gene3D" id="1.10.260.40">
    <property type="entry name" value="lambda repressor-like DNA-binding domains"/>
    <property type="match status" value="1"/>
</dbReference>
<dbReference type="GO" id="GO:0003677">
    <property type="term" value="F:DNA binding"/>
    <property type="evidence" value="ECO:0007669"/>
    <property type="project" value="InterPro"/>
</dbReference>
<dbReference type="InterPro" id="IPR001387">
    <property type="entry name" value="Cro/C1-type_HTH"/>
</dbReference>
<dbReference type="AlphaFoldDB" id="A0A7W9CCK8"/>
<dbReference type="InterPro" id="IPR010982">
    <property type="entry name" value="Lambda_DNA-bd_dom_sf"/>
</dbReference>
<dbReference type="RefSeq" id="WP_184282868.1">
    <property type="nucleotide sequence ID" value="NZ_BAAAPG010000001.1"/>
</dbReference>
<dbReference type="SMART" id="SM00530">
    <property type="entry name" value="HTH_XRE"/>
    <property type="match status" value="1"/>
</dbReference>
<dbReference type="PROSITE" id="PS50943">
    <property type="entry name" value="HTH_CROC1"/>
    <property type="match status" value="1"/>
</dbReference>
<gene>
    <name evidence="2" type="ORF">HD600_001619</name>
</gene>
<evidence type="ECO:0000259" key="1">
    <source>
        <dbReference type="PROSITE" id="PS50943"/>
    </source>
</evidence>
<reference evidence="2 3" key="1">
    <citation type="submission" date="2020-08" db="EMBL/GenBank/DDBJ databases">
        <title>Sequencing the genomes of 1000 actinobacteria strains.</title>
        <authorList>
            <person name="Klenk H.-P."/>
        </authorList>
    </citation>
    <scope>NUCLEOTIDE SEQUENCE [LARGE SCALE GENOMIC DNA]</scope>
    <source>
        <strain evidence="2 3">DSM 24823</strain>
    </source>
</reference>
<dbReference type="Proteomes" id="UP000517712">
    <property type="component" value="Unassembled WGS sequence"/>
</dbReference>
<comment type="caution">
    <text evidence="2">The sequence shown here is derived from an EMBL/GenBank/DDBJ whole genome shotgun (WGS) entry which is preliminary data.</text>
</comment>
<accession>A0A7W9CCK8</accession>
<feature type="domain" description="HTH cro/C1-type" evidence="1">
    <location>
        <begin position="14"/>
        <end position="68"/>
    </location>
</feature>
<name>A0A7W9CCK8_9MICO</name>